<accession>A0A7J7IM41</accession>
<comment type="caution">
    <text evidence="1">The sequence shown here is derived from an EMBL/GenBank/DDBJ whole genome shotgun (WGS) entry which is preliminary data.</text>
</comment>
<organism evidence="1 2">
    <name type="scientific">Cyanidiococcus yangmingshanensis</name>
    <dbReference type="NCBI Taxonomy" id="2690220"/>
    <lineage>
        <taxon>Eukaryota</taxon>
        <taxon>Rhodophyta</taxon>
        <taxon>Bangiophyceae</taxon>
        <taxon>Cyanidiales</taxon>
        <taxon>Cyanidiaceae</taxon>
        <taxon>Cyanidiococcus</taxon>
    </lineage>
</organism>
<reference evidence="1 2" key="1">
    <citation type="journal article" date="2020" name="J. Phycol.">
        <title>Comparative genome analysis reveals Cyanidiococcus gen. nov., a new extremophilic red algal genus sister to Cyanidioschyzon (Cyanidioschyzonaceae, Rhodophyta).</title>
        <authorList>
            <person name="Liu S.-L."/>
            <person name="Chiang Y.-R."/>
            <person name="Yoon H.S."/>
            <person name="Fu H.-Y."/>
        </authorList>
    </citation>
    <scope>NUCLEOTIDE SEQUENCE [LARGE SCALE GENOMIC DNA]</scope>
    <source>
        <strain evidence="1 2">THAL066</strain>
    </source>
</reference>
<evidence type="ECO:0000313" key="1">
    <source>
        <dbReference type="EMBL" id="KAF6003597.1"/>
    </source>
</evidence>
<dbReference type="Proteomes" id="UP000530660">
    <property type="component" value="Unassembled WGS sequence"/>
</dbReference>
<sequence>MDHDRLLDPVVVPLSSALMIRSALSMGAYRLGCRSLDDGQLQGIVGMSRSMQSDSRESWFRRRLSHGFEFDEATDCSVFLAMNMNVGGRGYRRGRYVA</sequence>
<dbReference type="EMBL" id="VWRR01000006">
    <property type="protein sequence ID" value="KAF6003597.1"/>
    <property type="molecule type" value="Genomic_DNA"/>
</dbReference>
<name>A0A7J7IM41_9RHOD</name>
<protein>
    <submittedName>
        <fullName evidence="1">Uncharacterized protein</fullName>
    </submittedName>
</protein>
<proteinExistence type="predicted"/>
<keyword evidence="2" id="KW-1185">Reference proteome</keyword>
<gene>
    <name evidence="1" type="ORF">F1559_003185</name>
</gene>
<evidence type="ECO:0000313" key="2">
    <source>
        <dbReference type="Proteomes" id="UP000530660"/>
    </source>
</evidence>
<dbReference type="AlphaFoldDB" id="A0A7J7IM41"/>